<keyword evidence="4" id="KW-0479">Metal-binding</keyword>
<dbReference type="GO" id="GO:0004222">
    <property type="term" value="F:metalloendopeptidase activity"/>
    <property type="evidence" value="ECO:0007669"/>
    <property type="project" value="InterPro"/>
</dbReference>
<feature type="transmembrane region" description="Helical" evidence="11">
    <location>
        <begin position="143"/>
        <end position="163"/>
    </location>
</feature>
<keyword evidence="3 11" id="KW-0812">Transmembrane</keyword>
<comment type="cofactor">
    <cofactor evidence="10">
        <name>Zn(2+)</name>
        <dbReference type="ChEBI" id="CHEBI:29105"/>
    </cofactor>
    <text evidence="10">Binds 1 zinc ion per subunit.</text>
</comment>
<evidence type="ECO:0000256" key="4">
    <source>
        <dbReference type="ARBA" id="ARBA00022723"/>
    </source>
</evidence>
<evidence type="ECO:0000259" key="12">
    <source>
        <dbReference type="Pfam" id="PF01435"/>
    </source>
</evidence>
<feature type="transmembrane region" description="Helical" evidence="11">
    <location>
        <begin position="117"/>
        <end position="137"/>
    </location>
</feature>
<comment type="caution">
    <text evidence="13">The sequence shown here is derived from an EMBL/GenBank/DDBJ whole genome shotgun (WGS) entry which is preliminary data.</text>
</comment>
<accession>A0A7J3I6Z6</accession>
<dbReference type="GO" id="GO:0046872">
    <property type="term" value="F:metal ion binding"/>
    <property type="evidence" value="ECO:0007669"/>
    <property type="project" value="UniProtKB-KW"/>
</dbReference>
<dbReference type="PANTHER" id="PTHR43221:SF2">
    <property type="entry name" value="PROTEASE HTPX HOMOLOG"/>
    <property type="match status" value="1"/>
</dbReference>
<dbReference type="InterPro" id="IPR001915">
    <property type="entry name" value="Peptidase_M48"/>
</dbReference>
<dbReference type="Gene3D" id="3.30.2010.10">
    <property type="entry name" value="Metalloproteases ('zincins'), catalytic domain"/>
    <property type="match status" value="1"/>
</dbReference>
<evidence type="ECO:0000313" key="14">
    <source>
        <dbReference type="EMBL" id="HGQ18643.1"/>
    </source>
</evidence>
<keyword evidence="9 11" id="KW-0472">Membrane</keyword>
<evidence type="ECO:0000256" key="1">
    <source>
        <dbReference type="ARBA" id="ARBA00022475"/>
    </source>
</evidence>
<evidence type="ECO:0000256" key="8">
    <source>
        <dbReference type="ARBA" id="ARBA00023049"/>
    </source>
</evidence>
<evidence type="ECO:0000256" key="6">
    <source>
        <dbReference type="ARBA" id="ARBA00022833"/>
    </source>
</evidence>
<reference evidence="13" key="1">
    <citation type="journal article" date="2020" name="mSystems">
        <title>Genome- and Community-Level Interaction Insights into Carbon Utilization and Element Cycling Functions of Hydrothermarchaeota in Hydrothermal Sediment.</title>
        <authorList>
            <person name="Zhou Z."/>
            <person name="Liu Y."/>
            <person name="Xu W."/>
            <person name="Pan J."/>
            <person name="Luo Z.H."/>
            <person name="Li M."/>
        </authorList>
    </citation>
    <scope>NUCLEOTIDE SEQUENCE [LARGE SCALE GENOMIC DNA]</scope>
    <source>
        <strain evidence="13">SpSt-618</strain>
        <strain evidence="14">SpSt-657</strain>
    </source>
</reference>
<organism evidence="13">
    <name type="scientific">Ignisphaera aggregans</name>
    <dbReference type="NCBI Taxonomy" id="334771"/>
    <lineage>
        <taxon>Archaea</taxon>
        <taxon>Thermoproteota</taxon>
        <taxon>Thermoprotei</taxon>
        <taxon>Desulfurococcales</taxon>
        <taxon>Desulfurococcaceae</taxon>
        <taxon>Ignisphaera</taxon>
    </lineage>
</organism>
<keyword evidence="7 11" id="KW-1133">Transmembrane helix</keyword>
<evidence type="ECO:0000256" key="3">
    <source>
        <dbReference type="ARBA" id="ARBA00022692"/>
    </source>
</evidence>
<keyword evidence="5 10" id="KW-0378">Hydrolase</keyword>
<keyword evidence="8 10" id="KW-0482">Metalloprotease</keyword>
<dbReference type="GO" id="GO:0006508">
    <property type="term" value="P:proteolysis"/>
    <property type="evidence" value="ECO:0007669"/>
    <property type="project" value="UniProtKB-KW"/>
</dbReference>
<evidence type="ECO:0000256" key="7">
    <source>
        <dbReference type="ARBA" id="ARBA00022989"/>
    </source>
</evidence>
<dbReference type="InterPro" id="IPR050083">
    <property type="entry name" value="HtpX_protease"/>
</dbReference>
<gene>
    <name evidence="13" type="ORF">ENT87_02645</name>
    <name evidence="14" type="ORF">ENU30_06710</name>
</gene>
<proteinExistence type="inferred from homology"/>
<dbReference type="EMBL" id="DTBZ01000127">
    <property type="protein sequence ID" value="HGQ18643.1"/>
    <property type="molecule type" value="Genomic_DNA"/>
</dbReference>
<feature type="domain" description="Peptidase M48" evidence="12">
    <location>
        <begin position="47"/>
        <end position="225"/>
    </location>
</feature>
<dbReference type="Pfam" id="PF01435">
    <property type="entry name" value="Peptidase_M48"/>
    <property type="match status" value="1"/>
</dbReference>
<evidence type="ECO:0000313" key="13">
    <source>
        <dbReference type="EMBL" id="HGN36432.1"/>
    </source>
</evidence>
<evidence type="ECO:0000256" key="5">
    <source>
        <dbReference type="ARBA" id="ARBA00022801"/>
    </source>
</evidence>
<name>A0A7J3I6Z6_9CREN</name>
<evidence type="ECO:0000256" key="9">
    <source>
        <dbReference type="ARBA" id="ARBA00023136"/>
    </source>
</evidence>
<protein>
    <recommendedName>
        <fullName evidence="12">Peptidase M48 domain-containing protein</fullName>
    </recommendedName>
</protein>
<keyword evidence="6 10" id="KW-0862">Zinc</keyword>
<dbReference type="AlphaFoldDB" id="A0A7J3I6Z6"/>
<dbReference type="PANTHER" id="PTHR43221">
    <property type="entry name" value="PROTEASE HTPX"/>
    <property type="match status" value="1"/>
</dbReference>
<dbReference type="EMBL" id="DTAI01000078">
    <property type="protein sequence ID" value="HGN36432.1"/>
    <property type="molecule type" value="Genomic_DNA"/>
</dbReference>
<evidence type="ECO:0000256" key="2">
    <source>
        <dbReference type="ARBA" id="ARBA00022670"/>
    </source>
</evidence>
<evidence type="ECO:0000256" key="10">
    <source>
        <dbReference type="RuleBase" id="RU003983"/>
    </source>
</evidence>
<evidence type="ECO:0000256" key="11">
    <source>
        <dbReference type="SAM" id="Phobius"/>
    </source>
</evidence>
<keyword evidence="1" id="KW-1003">Cell membrane</keyword>
<keyword evidence="2 10" id="KW-0645">Protease</keyword>
<sequence length="238" mass="27263">MCDCMDLTNGICDGIRLRIENIIRYVKLWFWWIKSYETSDSILLELSREVAASLGVKPFKKVKIAYRDDIINAAAIGFLCRTLVLSQGILNTLTFDELKTVVLHEYAHCQQRHHVKLLATGLSIALTGVLPYLSIVFYVDSEVMLLILAGIIFTLTYIAMLVFTRYLTRRFEEEADLIVVKNLENPRLYLQVLQKIALRHPDGRIGLREKLFSSHPSVNERLRKLCRYMVRCGGPGGI</sequence>
<comment type="similarity">
    <text evidence="10">Belongs to the peptidase M48 family.</text>
</comment>